<reference evidence="2 3" key="1">
    <citation type="submission" date="2020-08" db="EMBL/GenBank/DDBJ databases">
        <title>Plant Genome Project.</title>
        <authorList>
            <person name="Zhang R.-G."/>
        </authorList>
    </citation>
    <scope>NUCLEOTIDE SEQUENCE [LARGE SCALE GENOMIC DNA]</scope>
    <source>
        <tissue evidence="2">Rhizome</tissue>
    </source>
</reference>
<dbReference type="Proteomes" id="UP000734854">
    <property type="component" value="Unassembled WGS sequence"/>
</dbReference>
<keyword evidence="1" id="KW-1133">Transmembrane helix</keyword>
<feature type="transmembrane region" description="Helical" evidence="1">
    <location>
        <begin position="12"/>
        <end position="33"/>
    </location>
</feature>
<keyword evidence="1" id="KW-0812">Transmembrane</keyword>
<sequence length="112" mass="12442">MQTLLFSPNRSFWLWPDMAIGSAAAAGSGLFNFLRPRLRPQPTDVTAAATWGVAATVTALWLIQVQNILDRIFFSLLSIYIRTCSELSLRNYHAGKFSSCSALVADLLCFRI</sequence>
<evidence type="ECO:0000313" key="3">
    <source>
        <dbReference type="Proteomes" id="UP000734854"/>
    </source>
</evidence>
<keyword evidence="3" id="KW-1185">Reference proteome</keyword>
<dbReference type="EMBL" id="JACMSC010000013">
    <property type="protein sequence ID" value="KAG6493236.1"/>
    <property type="molecule type" value="Genomic_DNA"/>
</dbReference>
<keyword evidence="1" id="KW-0472">Membrane</keyword>
<feature type="transmembrane region" description="Helical" evidence="1">
    <location>
        <begin position="45"/>
        <end position="63"/>
    </location>
</feature>
<accession>A0A8J5FYU8</accession>
<evidence type="ECO:0000256" key="1">
    <source>
        <dbReference type="SAM" id="Phobius"/>
    </source>
</evidence>
<organism evidence="2 3">
    <name type="scientific">Zingiber officinale</name>
    <name type="common">Ginger</name>
    <name type="synonym">Amomum zingiber</name>
    <dbReference type="NCBI Taxonomy" id="94328"/>
    <lineage>
        <taxon>Eukaryota</taxon>
        <taxon>Viridiplantae</taxon>
        <taxon>Streptophyta</taxon>
        <taxon>Embryophyta</taxon>
        <taxon>Tracheophyta</taxon>
        <taxon>Spermatophyta</taxon>
        <taxon>Magnoliopsida</taxon>
        <taxon>Liliopsida</taxon>
        <taxon>Zingiberales</taxon>
        <taxon>Zingiberaceae</taxon>
        <taxon>Zingiber</taxon>
    </lineage>
</organism>
<gene>
    <name evidence="2" type="ORF">ZIOFF_048213</name>
</gene>
<evidence type="ECO:0000313" key="2">
    <source>
        <dbReference type="EMBL" id="KAG6493236.1"/>
    </source>
</evidence>
<name>A0A8J5FYU8_ZINOF</name>
<proteinExistence type="predicted"/>
<dbReference type="AlphaFoldDB" id="A0A8J5FYU8"/>
<comment type="caution">
    <text evidence="2">The sequence shown here is derived from an EMBL/GenBank/DDBJ whole genome shotgun (WGS) entry which is preliminary data.</text>
</comment>
<protein>
    <submittedName>
        <fullName evidence="2">Uncharacterized protein</fullName>
    </submittedName>
</protein>